<gene>
    <name evidence="1" type="ORF">RRG08_030831</name>
</gene>
<comment type="caution">
    <text evidence="1">The sequence shown here is derived from an EMBL/GenBank/DDBJ whole genome shotgun (WGS) entry which is preliminary data.</text>
</comment>
<protein>
    <submittedName>
        <fullName evidence="1">Uncharacterized protein</fullName>
    </submittedName>
</protein>
<accession>A0AAE1ACL3</accession>
<reference evidence="1" key="1">
    <citation type="journal article" date="2023" name="G3 (Bethesda)">
        <title>A reference genome for the long-term kleptoplast-retaining sea slug Elysia crispata morphotype clarki.</title>
        <authorList>
            <person name="Eastman K.E."/>
            <person name="Pendleton A.L."/>
            <person name="Shaikh M.A."/>
            <person name="Suttiyut T."/>
            <person name="Ogas R."/>
            <person name="Tomko P."/>
            <person name="Gavelis G."/>
            <person name="Widhalm J.R."/>
            <person name="Wisecaver J.H."/>
        </authorList>
    </citation>
    <scope>NUCLEOTIDE SEQUENCE</scope>
    <source>
        <strain evidence="1">ECLA1</strain>
    </source>
</reference>
<proteinExistence type="predicted"/>
<evidence type="ECO:0000313" key="2">
    <source>
        <dbReference type="Proteomes" id="UP001283361"/>
    </source>
</evidence>
<dbReference type="Proteomes" id="UP001283361">
    <property type="component" value="Unassembled WGS sequence"/>
</dbReference>
<name>A0AAE1ACL3_9GAST</name>
<keyword evidence="2" id="KW-1185">Reference proteome</keyword>
<sequence length="135" mass="15469">MAKGGRTNCSAVEVFRSNRVKPNECKKTDLCGSVDKSANQWSHRPCIEQVSTLVRVDFEPFYQRIKVVVPHQAYISRETIQSLTERMTHVNRKRDKLEHGSTFYDSLELPEREFALYNRNSSGAQTTSVNSFLIA</sequence>
<organism evidence="1 2">
    <name type="scientific">Elysia crispata</name>
    <name type="common">lettuce slug</name>
    <dbReference type="NCBI Taxonomy" id="231223"/>
    <lineage>
        <taxon>Eukaryota</taxon>
        <taxon>Metazoa</taxon>
        <taxon>Spiralia</taxon>
        <taxon>Lophotrochozoa</taxon>
        <taxon>Mollusca</taxon>
        <taxon>Gastropoda</taxon>
        <taxon>Heterobranchia</taxon>
        <taxon>Euthyneura</taxon>
        <taxon>Panpulmonata</taxon>
        <taxon>Sacoglossa</taxon>
        <taxon>Placobranchoidea</taxon>
        <taxon>Plakobranchidae</taxon>
        <taxon>Elysia</taxon>
    </lineage>
</organism>
<dbReference type="AlphaFoldDB" id="A0AAE1ACL3"/>
<evidence type="ECO:0000313" key="1">
    <source>
        <dbReference type="EMBL" id="KAK3784556.1"/>
    </source>
</evidence>
<dbReference type="EMBL" id="JAWDGP010002228">
    <property type="protein sequence ID" value="KAK3784556.1"/>
    <property type="molecule type" value="Genomic_DNA"/>
</dbReference>